<keyword evidence="4" id="KW-1185">Reference proteome</keyword>
<dbReference type="Proteomes" id="UP001430356">
    <property type="component" value="Unassembled WGS sequence"/>
</dbReference>
<dbReference type="PRINTS" id="PR00625">
    <property type="entry name" value="JDOMAIN"/>
</dbReference>
<evidence type="ECO:0000256" key="1">
    <source>
        <dbReference type="SAM" id="MobiDB-lite"/>
    </source>
</evidence>
<protein>
    <submittedName>
        <fullName evidence="3">DnaJ domain containing protein</fullName>
    </submittedName>
</protein>
<dbReference type="PANTHER" id="PTHR44200:SF1">
    <property type="entry name" value="DNAJ HOMOLOG SUBFAMILY C MEMBER 7"/>
    <property type="match status" value="1"/>
</dbReference>
<dbReference type="InterPro" id="IPR001623">
    <property type="entry name" value="DnaJ_domain"/>
</dbReference>
<gene>
    <name evidence="3" type="ORF">NESM_000521700</name>
</gene>
<dbReference type="SUPFAM" id="SSF46565">
    <property type="entry name" value="Chaperone J-domain"/>
    <property type="match status" value="1"/>
</dbReference>
<dbReference type="FunFam" id="1.10.287.110:FF:000190">
    <property type="entry name" value="DnaJ domain containing protein, putative"/>
    <property type="match status" value="1"/>
</dbReference>
<dbReference type="InterPro" id="IPR036869">
    <property type="entry name" value="J_dom_sf"/>
</dbReference>
<dbReference type="PANTHER" id="PTHR44200">
    <property type="entry name" value="DNAJ HOMOLOG SUBFAMILY C MEMBER 7"/>
    <property type="match status" value="1"/>
</dbReference>
<dbReference type="SMART" id="SM00271">
    <property type="entry name" value="DnaJ"/>
    <property type="match status" value="1"/>
</dbReference>
<dbReference type="PROSITE" id="PS50076">
    <property type="entry name" value="DNAJ_2"/>
    <property type="match status" value="1"/>
</dbReference>
<dbReference type="Pfam" id="PF00226">
    <property type="entry name" value="DnaJ"/>
    <property type="match status" value="1"/>
</dbReference>
<evidence type="ECO:0000313" key="4">
    <source>
        <dbReference type="Proteomes" id="UP001430356"/>
    </source>
</evidence>
<reference evidence="3 4" key="1">
    <citation type="journal article" date="2021" name="MBio">
        <title>A New Model Trypanosomatid, Novymonas esmeraldas: Genomic Perception of Its 'Candidatus Pandoraea novymonadis' Endosymbiont.</title>
        <authorList>
            <person name="Zakharova A."/>
            <person name="Saura A."/>
            <person name="Butenko A."/>
            <person name="Podesvova L."/>
            <person name="Warmusova S."/>
            <person name="Kostygov A.Y."/>
            <person name="Nenarokova A."/>
            <person name="Lukes J."/>
            <person name="Opperdoes F.R."/>
            <person name="Yurchenko V."/>
        </authorList>
    </citation>
    <scope>NUCLEOTIDE SEQUENCE [LARGE SCALE GENOMIC DNA]</scope>
    <source>
        <strain evidence="3 4">E262AT.01</strain>
    </source>
</reference>
<dbReference type="AlphaFoldDB" id="A0AAW0ESD1"/>
<proteinExistence type="predicted"/>
<dbReference type="Gene3D" id="1.10.287.110">
    <property type="entry name" value="DnaJ domain"/>
    <property type="match status" value="1"/>
</dbReference>
<comment type="caution">
    <text evidence="3">The sequence shown here is derived from an EMBL/GenBank/DDBJ whole genome shotgun (WGS) entry which is preliminary data.</text>
</comment>
<name>A0AAW0ESD1_9TRYP</name>
<sequence length="695" mass="73911">MHRTARGASRHGHARSAAALADVPAVAALAQSRSAIQVLPRLAATTAKLPELRKPACARRGGSVDERGSPRPSSVDMLSGREQDRAQRTRPDIGASDVAASRLCPPPPPPEPIGAESDPSPTHGPTSLPRLSTLPDRRGTTEAAVGASPVPLGTVESLLAQQHYAESYLVASSYLTSGGSADGAAAERCRAQLLGYRCLSSFALLRFTECCEDGAAALSLYGRLGCAWGTSELPAASTATAAAAASPVEAVPLRVRVVRALLGALVMRELYADAAELLARQPCVEDGDVDCGADSPPPFATWETAVPAISNFRECVAARRWSEAVHIVDGSDAARRCIEATPLCAMLGFVRVEHEEPVAARGLLLHYLASLPEPPAATTLSALPAEHTLLWENYTSHYVFATTLLAKASFMCGSAYLNIAAALLQRVLRLRAAYTPARLFAELVLTYEARQQRLDTAVAAGDHREVLAVTAELLRVREVPRLVQAEVYLTRTQAQWMRRQPLEVVQEASQCVERDPGCALALRLRADAFAVMGRAAEAAADRAAATHALPRVDAVFAELQAQRSRSESARAAAEVRPRPVPVFASAQSVRPKLSPSAARGRAGDESPTSCPLPPPPPPLRTHYEVLGVANSASAADIRQCYRRLTLQCHPDRLVGATEAARRTALAAFQLLGNAYTVLADAQLRAAYDAELSGLR</sequence>
<feature type="region of interest" description="Disordered" evidence="1">
    <location>
        <begin position="584"/>
        <end position="619"/>
    </location>
</feature>
<evidence type="ECO:0000259" key="2">
    <source>
        <dbReference type="PROSITE" id="PS50076"/>
    </source>
</evidence>
<feature type="domain" description="J" evidence="2">
    <location>
        <begin position="621"/>
        <end position="691"/>
    </location>
</feature>
<dbReference type="InterPro" id="IPR052758">
    <property type="entry name" value="SRC_co-chaperone"/>
</dbReference>
<feature type="compositionally biased region" description="Basic and acidic residues" evidence="1">
    <location>
        <begin position="79"/>
        <end position="91"/>
    </location>
</feature>
<accession>A0AAW0ESD1</accession>
<dbReference type="CDD" id="cd06257">
    <property type="entry name" value="DnaJ"/>
    <property type="match status" value="1"/>
</dbReference>
<organism evidence="3 4">
    <name type="scientific">Novymonas esmeraldas</name>
    <dbReference type="NCBI Taxonomy" id="1808958"/>
    <lineage>
        <taxon>Eukaryota</taxon>
        <taxon>Discoba</taxon>
        <taxon>Euglenozoa</taxon>
        <taxon>Kinetoplastea</taxon>
        <taxon>Metakinetoplastina</taxon>
        <taxon>Trypanosomatida</taxon>
        <taxon>Trypanosomatidae</taxon>
        <taxon>Novymonas</taxon>
    </lineage>
</organism>
<feature type="region of interest" description="Disordered" evidence="1">
    <location>
        <begin position="53"/>
        <end position="147"/>
    </location>
</feature>
<feature type="compositionally biased region" description="Pro residues" evidence="1">
    <location>
        <begin position="610"/>
        <end position="619"/>
    </location>
</feature>
<evidence type="ECO:0000313" key="3">
    <source>
        <dbReference type="EMBL" id="KAK7195890.1"/>
    </source>
</evidence>
<dbReference type="EMBL" id="JAECZO010000064">
    <property type="protein sequence ID" value="KAK7195890.1"/>
    <property type="molecule type" value="Genomic_DNA"/>
</dbReference>